<keyword evidence="8" id="KW-1185">Reference proteome</keyword>
<feature type="chain" id="PRO_5028881168" evidence="5">
    <location>
        <begin position="25"/>
        <end position="170"/>
    </location>
</feature>
<dbReference type="Proteomes" id="UP000516412">
    <property type="component" value="Chromosome"/>
</dbReference>
<evidence type="ECO:0000256" key="1">
    <source>
        <dbReference type="ARBA" id="ARBA00022729"/>
    </source>
</evidence>
<keyword evidence="2" id="KW-0472">Membrane</keyword>
<feature type="domain" description="C-type lysozyme inhibitor" evidence="6">
    <location>
        <begin position="72"/>
        <end position="105"/>
    </location>
</feature>
<dbReference type="Gene3D" id="2.40.128.200">
    <property type="match status" value="1"/>
</dbReference>
<keyword evidence="3" id="KW-0564">Palmitate</keyword>
<gene>
    <name evidence="7" type="ORF">H7A79_2045</name>
</gene>
<dbReference type="InterPro" id="IPR036328">
    <property type="entry name" value="MliC_sf"/>
</dbReference>
<feature type="signal peptide" evidence="5">
    <location>
        <begin position="1"/>
        <end position="24"/>
    </location>
</feature>
<evidence type="ECO:0000256" key="2">
    <source>
        <dbReference type="ARBA" id="ARBA00023136"/>
    </source>
</evidence>
<protein>
    <submittedName>
        <fullName evidence="7">Membrane-bound lysozyme-inhibitor of c-type lysozyme family protein</fullName>
    </submittedName>
</protein>
<dbReference type="Pfam" id="PF09864">
    <property type="entry name" value="MliC"/>
    <property type="match status" value="1"/>
</dbReference>
<evidence type="ECO:0000256" key="5">
    <source>
        <dbReference type="SAM" id="SignalP"/>
    </source>
</evidence>
<proteinExistence type="predicted"/>
<keyword evidence="1 5" id="KW-0732">Signal</keyword>
<dbReference type="PROSITE" id="PS51257">
    <property type="entry name" value="PROKAR_LIPOPROTEIN"/>
    <property type="match status" value="1"/>
</dbReference>
<accession>A0A7H1M8K4</accession>
<dbReference type="RefSeq" id="WP_187000273.1">
    <property type="nucleotide sequence ID" value="NZ_CP060414.2"/>
</dbReference>
<evidence type="ECO:0000313" key="7">
    <source>
        <dbReference type="EMBL" id="QNT57969.1"/>
    </source>
</evidence>
<reference evidence="7" key="1">
    <citation type="submission" date="2024-06" db="EMBL/GenBank/DDBJ databases">
        <title>Complete Genome Sequence of mouse commensal type strain Neisseria musculi.</title>
        <authorList>
            <person name="Thapa E."/>
            <person name="Aluvathingal J."/>
            <person name="Nadendla S."/>
            <person name="Mehta A."/>
            <person name="Tettelin H."/>
            <person name="Weyand N.J."/>
        </authorList>
    </citation>
    <scope>NUCLEOTIDE SEQUENCE</scope>
    <source>
        <strain evidence="7">NW831</strain>
    </source>
</reference>
<keyword evidence="4" id="KW-0449">Lipoprotein</keyword>
<evidence type="ECO:0000256" key="3">
    <source>
        <dbReference type="ARBA" id="ARBA00023139"/>
    </source>
</evidence>
<evidence type="ECO:0000256" key="4">
    <source>
        <dbReference type="ARBA" id="ARBA00023288"/>
    </source>
</evidence>
<evidence type="ECO:0000313" key="8">
    <source>
        <dbReference type="Proteomes" id="UP000516412"/>
    </source>
</evidence>
<organism evidence="7 8">
    <name type="scientific">Neisseria musculi</name>
    <dbReference type="NCBI Taxonomy" id="1815583"/>
    <lineage>
        <taxon>Bacteria</taxon>
        <taxon>Pseudomonadati</taxon>
        <taxon>Pseudomonadota</taxon>
        <taxon>Betaproteobacteria</taxon>
        <taxon>Neisseriales</taxon>
        <taxon>Neisseriaceae</taxon>
        <taxon>Neisseria</taxon>
    </lineage>
</organism>
<dbReference type="InterPro" id="IPR018660">
    <property type="entry name" value="MliC"/>
</dbReference>
<name>A0A7H1M8K4_9NEIS</name>
<sequence>MKLCTLSLTVAAMLALSACKQEQAQTAEVSTAAPVSEPAPAEVAAAATASAPADIPLGGSLGKAEDAAWQSYQCDGGKTLDARYYRETDEPAAEVRTEGQTLTLPYSGEYSNEDLTAFGNGTYTWTIGNQYQSDLYKEGNGFLVRHEQEKVGGETLPVDTVVVKNCMPAQ</sequence>
<evidence type="ECO:0000259" key="6">
    <source>
        <dbReference type="Pfam" id="PF09864"/>
    </source>
</evidence>
<dbReference type="EMBL" id="CP060414">
    <property type="protein sequence ID" value="QNT57969.1"/>
    <property type="molecule type" value="Genomic_DNA"/>
</dbReference>
<dbReference type="AlphaFoldDB" id="A0A7H1M8K4"/>
<dbReference type="KEGG" id="nmus:H7A79_2045"/>